<reference evidence="4" key="1">
    <citation type="submission" date="2017-02" db="EMBL/GenBank/DDBJ databases">
        <authorList>
            <person name="Tafer H."/>
            <person name="Lopandic K."/>
        </authorList>
    </citation>
    <scope>NUCLEOTIDE SEQUENCE [LARGE SCALE GENOMIC DNA]</scope>
    <source>
        <strain evidence="4">CBS 366.77</strain>
    </source>
</reference>
<evidence type="ECO:0000256" key="1">
    <source>
        <dbReference type="SAM" id="Coils"/>
    </source>
</evidence>
<dbReference type="EMBL" id="MVGC01000036">
    <property type="protein sequence ID" value="RJE25826.1"/>
    <property type="molecule type" value="Genomic_DNA"/>
</dbReference>
<feature type="region of interest" description="Disordered" evidence="2">
    <location>
        <begin position="292"/>
        <end position="411"/>
    </location>
</feature>
<keyword evidence="1" id="KW-0175">Coiled coil</keyword>
<proteinExistence type="predicted"/>
<feature type="coiled-coil region" evidence="1">
    <location>
        <begin position="31"/>
        <end position="79"/>
    </location>
</feature>
<name>A0A3A2ZS15_9EURO</name>
<feature type="compositionally biased region" description="Polar residues" evidence="2">
    <location>
        <begin position="400"/>
        <end position="411"/>
    </location>
</feature>
<organism evidence="3 4">
    <name type="scientific">Aspergillus sclerotialis</name>
    <dbReference type="NCBI Taxonomy" id="2070753"/>
    <lineage>
        <taxon>Eukaryota</taxon>
        <taxon>Fungi</taxon>
        <taxon>Dikarya</taxon>
        <taxon>Ascomycota</taxon>
        <taxon>Pezizomycotina</taxon>
        <taxon>Eurotiomycetes</taxon>
        <taxon>Eurotiomycetidae</taxon>
        <taxon>Eurotiales</taxon>
        <taxon>Aspergillaceae</taxon>
        <taxon>Aspergillus</taxon>
        <taxon>Aspergillus subgen. Polypaecilum</taxon>
    </lineage>
</organism>
<evidence type="ECO:0000313" key="4">
    <source>
        <dbReference type="Proteomes" id="UP000266188"/>
    </source>
</evidence>
<feature type="region of interest" description="Disordered" evidence="2">
    <location>
        <begin position="533"/>
        <end position="687"/>
    </location>
</feature>
<dbReference type="Proteomes" id="UP000266188">
    <property type="component" value="Unassembled WGS sequence"/>
</dbReference>
<accession>A0A3A2ZS15</accession>
<feature type="compositionally biased region" description="Polar residues" evidence="2">
    <location>
        <begin position="368"/>
        <end position="392"/>
    </location>
</feature>
<protein>
    <submittedName>
        <fullName evidence="3">Uncharacterized protein</fullName>
    </submittedName>
</protein>
<feature type="compositionally biased region" description="Low complexity" evidence="2">
    <location>
        <begin position="320"/>
        <end position="331"/>
    </location>
</feature>
<feature type="compositionally biased region" description="Polar residues" evidence="2">
    <location>
        <begin position="344"/>
        <end position="360"/>
    </location>
</feature>
<feature type="compositionally biased region" description="Low complexity" evidence="2">
    <location>
        <begin position="616"/>
        <end position="632"/>
    </location>
</feature>
<evidence type="ECO:0000313" key="3">
    <source>
        <dbReference type="EMBL" id="RJE25826.1"/>
    </source>
</evidence>
<evidence type="ECO:0000256" key="2">
    <source>
        <dbReference type="SAM" id="MobiDB-lite"/>
    </source>
</evidence>
<sequence>MAAFQQDTPPLDSPSLTFSLQALLHRHESYMAEAEEDRQRFLASIEGLEREKRNALTENARIVEENRGLLEQLDGLNQALAESDAHVKVLTGSLESTEAELRKLTASASRVADLEEQLGMMESEQSKLQETLLSVEEDKKSAVQRWKKAECTLRDLHDQVDKIEKESREERERHAELIQRLERRRAVERELDGAAGRLKGAAAASELGRNQGGTNVVSRFVRDILQDNANLQMGVMELRDMLHSSNQEVQSLRDQILSHQPLATEGDKPEPQLATLSEELDSKESNRVSQEFHIHHHYHTPNSKKDKGSLGRRGKKRRSLQGSLSSLRSASGTQLSQKSKHQRFPSNSSTSTILSQTSVSIPPAPSRRWSSQTPTDASIASSPPSNYRTSSIFDREGGFESSQPTSPESTIFSSPIIAGRYSKVPFDQQFQSLNGLEEAELAGNEQTNQDDLEPSGKTIEPVIAEEMQDSLPTGSEDVFMQFARGRSSSHDSLFSVAGMDIHTPTPSRMGSLHSTLPLQKPRRIISPSLELFSTPPTTSTTTITAGREPPKAVDRSPQSILASVAAGKNHSDTASMLSAESGSTGSTTTTIRKTPSLSRRMGGWVKGRWGTAPVRSNDSTDVSDSISSSPSVDRTKSRPESIPSLTFRYPGVNQSGPIRGFRRPPRGPDTVQVEGLDQNLLNESLAE</sequence>
<dbReference type="OrthoDB" id="4088568at2759"/>
<gene>
    <name evidence="3" type="ORF">PHISCL_01802</name>
</gene>
<feature type="coiled-coil region" evidence="1">
    <location>
        <begin position="111"/>
        <end position="184"/>
    </location>
</feature>
<comment type="caution">
    <text evidence="3">The sequence shown here is derived from an EMBL/GenBank/DDBJ whole genome shotgun (WGS) entry which is preliminary data.</text>
</comment>
<dbReference type="AlphaFoldDB" id="A0A3A2ZS15"/>
<keyword evidence="4" id="KW-1185">Reference proteome</keyword>
<dbReference type="STRING" id="2070753.A0A3A2ZS15"/>
<feature type="compositionally biased region" description="Low complexity" evidence="2">
    <location>
        <begin position="578"/>
        <end position="598"/>
    </location>
</feature>
<feature type="compositionally biased region" description="Basic residues" evidence="2">
    <location>
        <begin position="310"/>
        <end position="319"/>
    </location>
</feature>
<feature type="compositionally biased region" description="Low complexity" evidence="2">
    <location>
        <begin position="533"/>
        <end position="544"/>
    </location>
</feature>